<feature type="region of interest" description="Disordered" evidence="2">
    <location>
        <begin position="261"/>
        <end position="348"/>
    </location>
</feature>
<feature type="region of interest" description="Disordered" evidence="2">
    <location>
        <begin position="830"/>
        <end position="858"/>
    </location>
</feature>
<feature type="region of interest" description="Disordered" evidence="2">
    <location>
        <begin position="494"/>
        <end position="553"/>
    </location>
</feature>
<keyword evidence="3" id="KW-0472">Membrane</keyword>
<evidence type="ECO:0000313" key="4">
    <source>
        <dbReference type="EMBL" id="KIP09156.1"/>
    </source>
</evidence>
<reference evidence="4 5" key="1">
    <citation type="journal article" date="2014" name="PLoS Genet.">
        <title>Analysis of the Phlebiopsis gigantea genome, transcriptome and secretome provides insight into its pioneer colonization strategies of wood.</title>
        <authorList>
            <person name="Hori C."/>
            <person name="Ishida T."/>
            <person name="Igarashi K."/>
            <person name="Samejima M."/>
            <person name="Suzuki H."/>
            <person name="Master E."/>
            <person name="Ferreira P."/>
            <person name="Ruiz-Duenas F.J."/>
            <person name="Held B."/>
            <person name="Canessa P."/>
            <person name="Larrondo L.F."/>
            <person name="Schmoll M."/>
            <person name="Druzhinina I.S."/>
            <person name="Kubicek C.P."/>
            <person name="Gaskell J.A."/>
            <person name="Kersten P."/>
            <person name="St John F."/>
            <person name="Glasner J."/>
            <person name="Sabat G."/>
            <person name="Splinter BonDurant S."/>
            <person name="Syed K."/>
            <person name="Yadav J."/>
            <person name="Mgbeahuruike A.C."/>
            <person name="Kovalchuk A."/>
            <person name="Asiegbu F.O."/>
            <person name="Lackner G."/>
            <person name="Hoffmeister D."/>
            <person name="Rencoret J."/>
            <person name="Gutierrez A."/>
            <person name="Sun H."/>
            <person name="Lindquist E."/>
            <person name="Barry K."/>
            <person name="Riley R."/>
            <person name="Grigoriev I.V."/>
            <person name="Henrissat B."/>
            <person name="Kues U."/>
            <person name="Berka R.M."/>
            <person name="Martinez A.T."/>
            <person name="Covert S.F."/>
            <person name="Blanchette R.A."/>
            <person name="Cullen D."/>
        </authorList>
    </citation>
    <scope>NUCLEOTIDE SEQUENCE [LARGE SCALE GENOMIC DNA]</scope>
    <source>
        <strain evidence="4 5">11061_1 CR5-6</strain>
    </source>
</reference>
<sequence>MLSAQNPSTPKRPLPPAKMRRRAPSLPPPPYDDAGAVPERDALVNERLQPPPDEWINEKSRDELSGLLLAAGGMIKDRETELGLTSVLCKNLYEANVSLKSKHDALLARIPTQLSQTVSPLPSPTRGLFPLPPSTPHFYSISRPPSPFGSVSESSPTLSVLSDRSRARHTRRISVTPSDLTYLADQNAELLSKLERLEEESTQADLRGKRKLRKLEKEIGLLKEELETTREKGFELEERVMKKVSGISLEQEEERRKQREERVKALRRRSTGAEETQKPVLDFAPAPELPKNTPSIPASIPEESPTEAQTEDSIQACTSDNPPTQRATIVVTPSSDPPSALSEDLPTSLSQTHPLEYAIIAQLLSKIRELEETNAQISAEQKATSGRLNAAQREVDSITRAYDCLEGDEDELEVWVVPDEHFEDSNFEVGREGVEEDGASVFGSPMKSPRAPTGQTIRFSSLRRTIEGDASRLALLDNPRDDFANGVVMQSTTRSIFGPGADPSSLGKDKKKQPVGPKSRKSVVGLFDSPGNDAEEEEELLSPAQKYPPKLNVTPSFRALSPLPIGATDDGESVYASPLPPTIGFNLPDSRSPSPSPSDISSRPASPSPSTLGISAALHTLGSELGSEFGDDWGERAGNHHLRATSLCDMGADVSMESGRSVPGGWVGDGGEDIGSDRPCIPEIDIESEDGHAPVTSSTSTAVSRSVSGGSASGHLHPHVVVQPPTPSPGKLKVGARGIKSPRSRSRLRVSSSKTVRGDLGVGAALDEDKLAKVNDRNARLSQTVRARTNRWVERRYTEYAELAPPPLSPVLSPTFSNVPFPSSGDFTLERGLVKGGPRKRRSTMQAARAARAPDMRRRTASTAMAKMDESFEEAVHRVSRSISFSASASRASADLAKFKALELNFDCSDVEPECETPRDDKVPPTLEAASVAGSQVSKTTHTGFVGFVLEVWLWLQFAIVVLVFLWAMARRGPKSVLEDAERSHRQSQRR</sequence>
<accession>A0A0C3S1U4</accession>
<feature type="compositionally biased region" description="Low complexity" evidence="2">
    <location>
        <begin position="293"/>
        <end position="308"/>
    </location>
</feature>
<feature type="compositionally biased region" description="Basic residues" evidence="2">
    <location>
        <begin position="509"/>
        <end position="521"/>
    </location>
</feature>
<name>A0A0C3S1U4_PHLG1</name>
<dbReference type="AlphaFoldDB" id="A0A0C3S1U4"/>
<keyword evidence="1" id="KW-0175">Coiled coil</keyword>
<feature type="transmembrane region" description="Helical" evidence="3">
    <location>
        <begin position="945"/>
        <end position="968"/>
    </location>
</feature>
<evidence type="ECO:0000256" key="1">
    <source>
        <dbReference type="SAM" id="Coils"/>
    </source>
</evidence>
<feature type="compositionally biased region" description="Low complexity" evidence="2">
    <location>
        <begin position="588"/>
        <end position="610"/>
    </location>
</feature>
<keyword evidence="3" id="KW-0812">Transmembrane</keyword>
<dbReference type="HOGENOM" id="CLU_017862_0_0_1"/>
<gene>
    <name evidence="4" type="ORF">PHLGIDRAFT_342072</name>
</gene>
<feature type="region of interest" description="Disordered" evidence="2">
    <location>
        <begin position="687"/>
        <end position="755"/>
    </location>
</feature>
<evidence type="ECO:0000256" key="3">
    <source>
        <dbReference type="SAM" id="Phobius"/>
    </source>
</evidence>
<organism evidence="4 5">
    <name type="scientific">Phlebiopsis gigantea (strain 11061_1 CR5-6)</name>
    <name type="common">White-rot fungus</name>
    <name type="synonym">Peniophora gigantea</name>
    <dbReference type="NCBI Taxonomy" id="745531"/>
    <lineage>
        <taxon>Eukaryota</taxon>
        <taxon>Fungi</taxon>
        <taxon>Dikarya</taxon>
        <taxon>Basidiomycota</taxon>
        <taxon>Agaricomycotina</taxon>
        <taxon>Agaricomycetes</taxon>
        <taxon>Polyporales</taxon>
        <taxon>Phanerochaetaceae</taxon>
        <taxon>Phlebiopsis</taxon>
    </lineage>
</organism>
<keyword evidence="5" id="KW-1185">Reference proteome</keyword>
<dbReference type="STRING" id="745531.A0A0C3S1U4"/>
<feature type="compositionally biased region" description="Low complexity" evidence="2">
    <location>
        <begin position="693"/>
        <end position="714"/>
    </location>
</feature>
<dbReference type="OrthoDB" id="2670688at2759"/>
<dbReference type="Proteomes" id="UP000053257">
    <property type="component" value="Unassembled WGS sequence"/>
</dbReference>
<evidence type="ECO:0000256" key="2">
    <source>
        <dbReference type="SAM" id="MobiDB-lite"/>
    </source>
</evidence>
<dbReference type="EMBL" id="KN840469">
    <property type="protein sequence ID" value="KIP09156.1"/>
    <property type="molecule type" value="Genomic_DNA"/>
</dbReference>
<protein>
    <submittedName>
        <fullName evidence="4">Uncharacterized protein</fullName>
    </submittedName>
</protein>
<proteinExistence type="predicted"/>
<feature type="compositionally biased region" description="Polar residues" evidence="2">
    <location>
        <begin position="311"/>
        <end position="334"/>
    </location>
</feature>
<evidence type="ECO:0000313" key="5">
    <source>
        <dbReference type="Proteomes" id="UP000053257"/>
    </source>
</evidence>
<keyword evidence="3" id="KW-1133">Transmembrane helix</keyword>
<feature type="region of interest" description="Disordered" evidence="2">
    <location>
        <begin position="571"/>
        <end position="613"/>
    </location>
</feature>
<feature type="region of interest" description="Disordered" evidence="2">
    <location>
        <begin position="1"/>
        <end position="40"/>
    </location>
</feature>
<feature type="coiled-coil region" evidence="1">
    <location>
        <begin position="360"/>
        <end position="408"/>
    </location>
</feature>